<comment type="similarity">
    <text evidence="9 12">Belongs to the Orn/Lys/Arg decarboxylase class-II family. LysA subfamily.</text>
</comment>
<feature type="binding site" evidence="12">
    <location>
        <position position="276"/>
    </location>
    <ligand>
        <name>substrate</name>
    </ligand>
</feature>
<feature type="modified residue" description="N6-(pyridoxal phosphate)lysine" evidence="12 13">
    <location>
        <position position="60"/>
    </location>
</feature>
<feature type="domain" description="Orn/DAP/Arg decarboxylase 2 N-terminal" evidence="16">
    <location>
        <begin position="36"/>
        <end position="279"/>
    </location>
</feature>
<dbReference type="InterPro" id="IPR009006">
    <property type="entry name" value="Ala_racemase/Decarboxylase_C"/>
</dbReference>
<keyword evidence="5 12" id="KW-0457">Lysine biosynthesis</keyword>
<reference evidence="17 18" key="1">
    <citation type="journal article" date="2016" name="Nat. Commun.">
        <title>Thousands of microbial genomes shed light on interconnected biogeochemical processes in an aquifer system.</title>
        <authorList>
            <person name="Anantharaman K."/>
            <person name="Brown C.T."/>
            <person name="Hug L.A."/>
            <person name="Sharon I."/>
            <person name="Castelle C.J."/>
            <person name="Probst A.J."/>
            <person name="Thomas B.C."/>
            <person name="Singh A."/>
            <person name="Wilkins M.J."/>
            <person name="Karaoz U."/>
            <person name="Brodie E.L."/>
            <person name="Williams K.H."/>
            <person name="Hubbard S.S."/>
            <person name="Banfield J.F."/>
        </authorList>
    </citation>
    <scope>NUCLEOTIDE SEQUENCE [LARGE SCALE GENOMIC DNA]</scope>
</reference>
<dbReference type="PRINTS" id="PR01181">
    <property type="entry name" value="DAPDCRBXLASE"/>
</dbReference>
<dbReference type="AlphaFoldDB" id="A0A1F7S1Y7"/>
<evidence type="ECO:0000256" key="7">
    <source>
        <dbReference type="ARBA" id="ARBA00050464"/>
    </source>
</evidence>
<dbReference type="GO" id="GO:0008836">
    <property type="term" value="F:diaminopimelate decarboxylase activity"/>
    <property type="evidence" value="ECO:0007669"/>
    <property type="project" value="UniProtKB-UniRule"/>
</dbReference>
<evidence type="ECO:0000313" key="17">
    <source>
        <dbReference type="EMBL" id="OGL47822.1"/>
    </source>
</evidence>
<dbReference type="Gene3D" id="2.40.37.10">
    <property type="entry name" value="Lyase, Ornithine Decarboxylase, Chain A, domain 1"/>
    <property type="match status" value="1"/>
</dbReference>
<name>A0A1F7S1Y7_9BACT</name>
<dbReference type="NCBIfam" id="TIGR01048">
    <property type="entry name" value="lysA"/>
    <property type="match status" value="1"/>
</dbReference>
<evidence type="ECO:0000256" key="8">
    <source>
        <dbReference type="ARBA" id="ARBA00060643"/>
    </source>
</evidence>
<dbReference type="EC" id="4.1.1.20" evidence="10 12"/>
<dbReference type="Pfam" id="PF00278">
    <property type="entry name" value="Orn_DAP_Arg_deC"/>
    <property type="match status" value="1"/>
</dbReference>
<feature type="binding site" evidence="12">
    <location>
        <begin position="273"/>
        <end position="276"/>
    </location>
    <ligand>
        <name>pyridoxal 5'-phosphate</name>
        <dbReference type="ChEBI" id="CHEBI:597326"/>
    </ligand>
</feature>
<evidence type="ECO:0000259" key="16">
    <source>
        <dbReference type="Pfam" id="PF02784"/>
    </source>
</evidence>
<dbReference type="PRINTS" id="PR01179">
    <property type="entry name" value="ODADCRBXLASE"/>
</dbReference>
<feature type="binding site" evidence="12">
    <location>
        <position position="316"/>
    </location>
    <ligand>
        <name>substrate</name>
    </ligand>
</feature>
<feature type="active site" description="Proton donor" evidence="13">
    <location>
        <position position="343"/>
    </location>
</feature>
<comment type="pathway">
    <text evidence="8 12 14">Amino-acid biosynthesis; L-lysine biosynthesis via DAP pathway; L-lysine from DL-2,6-diaminopimelate: step 1/1.</text>
</comment>
<dbReference type="SUPFAM" id="SSF51419">
    <property type="entry name" value="PLP-binding barrel"/>
    <property type="match status" value="1"/>
</dbReference>
<feature type="binding site" evidence="12">
    <location>
        <position position="312"/>
    </location>
    <ligand>
        <name>substrate</name>
    </ligand>
</feature>
<dbReference type="InterPro" id="IPR029066">
    <property type="entry name" value="PLP-binding_barrel"/>
</dbReference>
<evidence type="ECO:0000256" key="10">
    <source>
        <dbReference type="ARBA" id="ARBA00066427"/>
    </source>
</evidence>
<dbReference type="Proteomes" id="UP000178797">
    <property type="component" value="Unassembled WGS sequence"/>
</dbReference>
<accession>A0A1F7S1Y7</accession>
<comment type="cofactor">
    <cofactor evidence="1 12 13 14">
        <name>pyridoxal 5'-phosphate</name>
        <dbReference type="ChEBI" id="CHEBI:597326"/>
    </cofactor>
</comment>
<feature type="binding site" evidence="12">
    <location>
        <position position="344"/>
    </location>
    <ligand>
        <name>substrate</name>
    </ligand>
</feature>
<dbReference type="InterPro" id="IPR000183">
    <property type="entry name" value="Orn/DAP/Arg_de-COase"/>
</dbReference>
<dbReference type="FunFam" id="3.20.20.10:FF:000003">
    <property type="entry name" value="Diaminopimelate decarboxylase"/>
    <property type="match status" value="1"/>
</dbReference>
<dbReference type="Pfam" id="PF02784">
    <property type="entry name" value="Orn_Arg_deC_N"/>
    <property type="match status" value="1"/>
</dbReference>
<feature type="binding site" evidence="12">
    <location>
        <position position="372"/>
    </location>
    <ligand>
        <name>pyridoxal 5'-phosphate</name>
        <dbReference type="ChEBI" id="CHEBI:597326"/>
    </ligand>
</feature>
<keyword evidence="4 12" id="KW-0663">Pyridoxal phosphate</keyword>
<evidence type="ECO:0000256" key="12">
    <source>
        <dbReference type="HAMAP-Rule" id="MF_02120"/>
    </source>
</evidence>
<evidence type="ECO:0000256" key="2">
    <source>
        <dbReference type="ARBA" id="ARBA00022605"/>
    </source>
</evidence>
<dbReference type="UniPathway" id="UPA00034">
    <property type="reaction ID" value="UER00027"/>
</dbReference>
<dbReference type="InterPro" id="IPR002986">
    <property type="entry name" value="DAP_deCOOHase_LysA"/>
</dbReference>
<comment type="function">
    <text evidence="12">Specifically catalyzes the decarboxylation of meso-diaminopimelate (meso-DAP) to L-lysine.</text>
</comment>
<comment type="catalytic activity">
    <reaction evidence="7 12 14">
        <text>meso-2,6-diaminopimelate + H(+) = L-lysine + CO2</text>
        <dbReference type="Rhea" id="RHEA:15101"/>
        <dbReference type="ChEBI" id="CHEBI:15378"/>
        <dbReference type="ChEBI" id="CHEBI:16526"/>
        <dbReference type="ChEBI" id="CHEBI:32551"/>
        <dbReference type="ChEBI" id="CHEBI:57791"/>
        <dbReference type="EC" id="4.1.1.20"/>
    </reaction>
</comment>
<organism evidence="17 18">
    <name type="scientific">Candidatus Schekmanbacteria bacterium RBG_16_38_10</name>
    <dbReference type="NCBI Taxonomy" id="1817879"/>
    <lineage>
        <taxon>Bacteria</taxon>
        <taxon>Candidatus Schekmaniibacteriota</taxon>
    </lineage>
</organism>
<dbReference type="HAMAP" id="MF_02120">
    <property type="entry name" value="LysA"/>
    <property type="match status" value="1"/>
</dbReference>
<evidence type="ECO:0000256" key="4">
    <source>
        <dbReference type="ARBA" id="ARBA00022898"/>
    </source>
</evidence>
<evidence type="ECO:0000256" key="5">
    <source>
        <dbReference type="ARBA" id="ARBA00023154"/>
    </source>
</evidence>
<feature type="domain" description="Orn/DAP/Arg decarboxylase 2 C-terminal" evidence="15">
    <location>
        <begin position="30"/>
        <end position="370"/>
    </location>
</feature>
<evidence type="ECO:0000256" key="6">
    <source>
        <dbReference type="ARBA" id="ARBA00023239"/>
    </source>
</evidence>
<evidence type="ECO:0000256" key="9">
    <source>
        <dbReference type="ARBA" id="ARBA00060983"/>
    </source>
</evidence>
<dbReference type="InterPro" id="IPR022643">
    <property type="entry name" value="De-COase2_C"/>
</dbReference>
<dbReference type="InterPro" id="IPR022644">
    <property type="entry name" value="De-COase2_N"/>
</dbReference>
<evidence type="ECO:0000313" key="18">
    <source>
        <dbReference type="Proteomes" id="UP000178797"/>
    </source>
</evidence>
<gene>
    <name evidence="12" type="primary">lysA</name>
    <name evidence="17" type="ORF">A2W05_03815</name>
</gene>
<keyword evidence="2 12" id="KW-0028">Amino-acid biosynthesis</keyword>
<keyword evidence="6 12" id="KW-0456">Lyase</keyword>
<dbReference type="FunFam" id="2.40.37.10:FF:000003">
    <property type="entry name" value="Diaminopimelate decarboxylase"/>
    <property type="match status" value="1"/>
</dbReference>
<feature type="binding site" evidence="12">
    <location>
        <position position="239"/>
    </location>
    <ligand>
        <name>pyridoxal 5'-phosphate</name>
        <dbReference type="ChEBI" id="CHEBI:597326"/>
    </ligand>
</feature>
<feature type="binding site" evidence="12">
    <location>
        <position position="372"/>
    </location>
    <ligand>
        <name>substrate</name>
    </ligand>
</feature>
<evidence type="ECO:0000256" key="13">
    <source>
        <dbReference type="PIRSR" id="PIRSR600183-50"/>
    </source>
</evidence>
<dbReference type="GO" id="GO:0009089">
    <property type="term" value="P:lysine biosynthetic process via diaminopimelate"/>
    <property type="evidence" value="ECO:0007669"/>
    <property type="project" value="UniProtKB-UniRule"/>
</dbReference>
<evidence type="ECO:0000259" key="15">
    <source>
        <dbReference type="Pfam" id="PF00278"/>
    </source>
</evidence>
<evidence type="ECO:0000256" key="3">
    <source>
        <dbReference type="ARBA" id="ARBA00022793"/>
    </source>
</evidence>
<proteinExistence type="inferred from homology"/>
<sequence>MHLFQYKNEQLFCEEVSVKKIAEKVGKQFYLYSFNTLENHFRAFDDAFSAIPHITCYSLKANSNLSVLSLFSKLGGGADIMSGGELYRALKAGFEPQKITYAGPGKTEEEIEYALKSNILMFNVESPQEAETINRVAGRLAKKARIAFRVNPDVDPITHPYISTGLKENKFGINIKKALAEFKKASSMKHLDVAGVHEHIGSQITKITPFLDAIKRVKKFIIDLKKQGINIRYCDIGGGLGITYKDEKPPHPKELSKAVVPFLKDLGCTIIFEPGRVIVGNAGILVSKVLYVKKNEKKTFVIVDAGMNDLIRPSLYGSYQEILPVLKKKGARSIFVDVVGPICESGDFFAKKRKLQELKQEDLVAVMSAGAYGFAMSSNYNSRRRVAEVIVKGKEFYIARERESYEDLVRRERIVKF</sequence>
<dbReference type="Gene3D" id="3.20.20.10">
    <property type="entry name" value="Alanine racemase"/>
    <property type="match status" value="1"/>
</dbReference>
<dbReference type="SUPFAM" id="SSF50621">
    <property type="entry name" value="Alanine racemase C-terminal domain-like"/>
    <property type="match status" value="1"/>
</dbReference>
<dbReference type="PANTHER" id="PTHR43727">
    <property type="entry name" value="DIAMINOPIMELATE DECARBOXYLASE"/>
    <property type="match status" value="1"/>
</dbReference>
<dbReference type="EMBL" id="MGDE01000007">
    <property type="protein sequence ID" value="OGL47822.1"/>
    <property type="molecule type" value="Genomic_DNA"/>
</dbReference>
<dbReference type="CDD" id="cd06828">
    <property type="entry name" value="PLPDE_III_DapDC"/>
    <property type="match status" value="1"/>
</dbReference>
<evidence type="ECO:0000256" key="11">
    <source>
        <dbReference type="ARBA" id="ARBA00074972"/>
    </source>
</evidence>
<evidence type="ECO:0000256" key="14">
    <source>
        <dbReference type="RuleBase" id="RU003738"/>
    </source>
</evidence>
<evidence type="ECO:0000256" key="1">
    <source>
        <dbReference type="ARBA" id="ARBA00001933"/>
    </source>
</evidence>
<protein>
    <recommendedName>
        <fullName evidence="11 12">Diaminopimelate decarboxylase</fullName>
        <shortName evidence="12">DAP decarboxylase</shortName>
        <shortName evidence="12">DAPDC</shortName>
        <ecNumber evidence="10 12">4.1.1.20</ecNumber>
    </recommendedName>
</protein>
<dbReference type="GO" id="GO:0030170">
    <property type="term" value="F:pyridoxal phosphate binding"/>
    <property type="evidence" value="ECO:0007669"/>
    <property type="project" value="UniProtKB-UniRule"/>
</dbReference>
<dbReference type="PANTHER" id="PTHR43727:SF2">
    <property type="entry name" value="GROUP IV DECARBOXYLASE"/>
    <property type="match status" value="1"/>
</dbReference>
<comment type="caution">
    <text evidence="17">The sequence shown here is derived from an EMBL/GenBank/DDBJ whole genome shotgun (WGS) entry which is preliminary data.</text>
</comment>
<keyword evidence="3 12" id="KW-0210">Decarboxylase</keyword>
<comment type="subunit">
    <text evidence="12">Homodimer.</text>
</comment>